<reference evidence="3" key="1">
    <citation type="journal article" date="2019" name="Plant Biotechnol. J.">
        <title>Genome sequencing of the Australian wild diploid species Gossypium australe highlights disease resistance and delayed gland morphogenesis.</title>
        <authorList>
            <person name="Cai Y."/>
            <person name="Cai X."/>
            <person name="Wang Q."/>
            <person name="Wang P."/>
            <person name="Zhang Y."/>
            <person name="Cai C."/>
            <person name="Xu Y."/>
            <person name="Wang K."/>
            <person name="Zhou Z."/>
            <person name="Wang C."/>
            <person name="Geng S."/>
            <person name="Li B."/>
            <person name="Dong Q."/>
            <person name="Hou Y."/>
            <person name="Wang H."/>
            <person name="Ai P."/>
            <person name="Liu Z."/>
            <person name="Yi F."/>
            <person name="Sun M."/>
            <person name="An G."/>
            <person name="Cheng J."/>
            <person name="Zhang Y."/>
            <person name="Shi Q."/>
            <person name="Xie Y."/>
            <person name="Shi X."/>
            <person name="Chang Y."/>
            <person name="Huang F."/>
            <person name="Chen Y."/>
            <person name="Hong S."/>
            <person name="Mi L."/>
            <person name="Sun Q."/>
            <person name="Zhang L."/>
            <person name="Zhou B."/>
            <person name="Peng R."/>
            <person name="Zhang X."/>
            <person name="Liu F."/>
        </authorList>
    </citation>
    <scope>NUCLEOTIDE SEQUENCE [LARGE SCALE GENOMIC DNA]</scope>
    <source>
        <strain evidence="3">cv. PA1801</strain>
    </source>
</reference>
<dbReference type="OrthoDB" id="443318at2759"/>
<dbReference type="Pfam" id="PF00450">
    <property type="entry name" value="Peptidase_S10"/>
    <property type="match status" value="1"/>
</dbReference>
<evidence type="ECO:0000313" key="3">
    <source>
        <dbReference type="Proteomes" id="UP000325315"/>
    </source>
</evidence>
<comment type="caution">
    <text evidence="2">The sequence shown here is derived from an EMBL/GenBank/DDBJ whole genome shotgun (WGS) entry which is preliminary data.</text>
</comment>
<keyword evidence="3" id="KW-1185">Reference proteome</keyword>
<dbReference type="InterPro" id="IPR001563">
    <property type="entry name" value="Peptidase_S10"/>
</dbReference>
<dbReference type="EMBL" id="SMMG02000009">
    <property type="protein sequence ID" value="KAA3460680.1"/>
    <property type="molecule type" value="Genomic_DNA"/>
</dbReference>
<proteinExistence type="inferred from homology"/>
<accession>A0A5B6URI8</accession>
<comment type="similarity">
    <text evidence="1">Belongs to the peptidase S10 family.</text>
</comment>
<dbReference type="SUPFAM" id="SSF53474">
    <property type="entry name" value="alpha/beta-Hydrolases"/>
    <property type="match status" value="1"/>
</dbReference>
<dbReference type="Gene3D" id="3.40.50.1820">
    <property type="entry name" value="alpha/beta hydrolase"/>
    <property type="match status" value="1"/>
</dbReference>
<evidence type="ECO:0000256" key="1">
    <source>
        <dbReference type="ARBA" id="ARBA00009431"/>
    </source>
</evidence>
<dbReference type="InterPro" id="IPR029058">
    <property type="entry name" value="AB_hydrolase_fold"/>
</dbReference>
<keyword evidence="2" id="KW-0378">Hydrolase</keyword>
<keyword evidence="2" id="KW-0121">Carboxypeptidase</keyword>
<evidence type="ECO:0000313" key="2">
    <source>
        <dbReference type="EMBL" id="KAA3460680.1"/>
    </source>
</evidence>
<protein>
    <submittedName>
        <fullName evidence="2">Serine carboxypeptidase-like 2</fullName>
    </submittedName>
</protein>
<organism evidence="2 3">
    <name type="scientific">Gossypium australe</name>
    <dbReference type="NCBI Taxonomy" id="47621"/>
    <lineage>
        <taxon>Eukaryota</taxon>
        <taxon>Viridiplantae</taxon>
        <taxon>Streptophyta</taxon>
        <taxon>Embryophyta</taxon>
        <taxon>Tracheophyta</taxon>
        <taxon>Spermatophyta</taxon>
        <taxon>Magnoliopsida</taxon>
        <taxon>eudicotyledons</taxon>
        <taxon>Gunneridae</taxon>
        <taxon>Pentapetalae</taxon>
        <taxon>rosids</taxon>
        <taxon>malvids</taxon>
        <taxon>Malvales</taxon>
        <taxon>Malvaceae</taxon>
        <taxon>Malvoideae</taxon>
        <taxon>Gossypium</taxon>
    </lineage>
</organism>
<dbReference type="GO" id="GO:0006508">
    <property type="term" value="P:proteolysis"/>
    <property type="evidence" value="ECO:0007669"/>
    <property type="project" value="InterPro"/>
</dbReference>
<dbReference type="AlphaFoldDB" id="A0A5B6URI8"/>
<sequence length="143" mass="16430">MVCSFYLLHDNYSGFETGGKLFANDGYNFARKVKPTVTCQYLSHMHRVWLQSHPKFITNSLYIAGDSYAGIKEDYVPASNLKSAKRNCKEEYVEVDMSNVKCAKDLEVITKCIAYVNKPHILEPRCPSDFNPSDILVNKRKYF</sequence>
<dbReference type="GO" id="GO:0004185">
    <property type="term" value="F:serine-type carboxypeptidase activity"/>
    <property type="evidence" value="ECO:0007669"/>
    <property type="project" value="InterPro"/>
</dbReference>
<dbReference type="Proteomes" id="UP000325315">
    <property type="component" value="Unassembled WGS sequence"/>
</dbReference>
<keyword evidence="2" id="KW-0645">Protease</keyword>
<name>A0A5B6URI8_9ROSI</name>
<gene>
    <name evidence="2" type="ORF">EPI10_027320</name>
</gene>